<sequence length="361" mass="41262">MASQNPSISPGSPALRASSGDEHHLEPVSLDGYTFDQITDHIVDAYHHRNETILSFHWQASQVHDLSEQLDARLVERGERKIRRFEYDYESETVYLDIRGKSKLHSKVQTGLSDYIENQVTKLAATANDPIIQDTLESIYELGTSNIDYKGKLLRQADSESRKHLEEKARQYIEKSDGKIRVALILDLQYPGMKKSAELFYNDDLLDQQPDGHVGLYISDFLGLASLPAAFRRPSTAESGSGVSRTPQIILTYDRLRAIFRWARHLHEPTKFTIEVGDKPENPYKDAGRHVAQGRIEMALERAEMALERAEMAQARTEMAQERTEMAQARAEMAQARTEMERRMAQERIEMAAEMERRVVE</sequence>
<dbReference type="AlphaFoldDB" id="A0AAN6ZV33"/>
<name>A0AAN6ZV33_9PEZI</name>
<accession>A0AAN6ZV33</accession>
<reference evidence="3" key="2">
    <citation type="submission" date="2023-05" db="EMBL/GenBank/DDBJ databases">
        <authorList>
            <consortium name="Lawrence Berkeley National Laboratory"/>
            <person name="Steindorff A."/>
            <person name="Hensen N."/>
            <person name="Bonometti L."/>
            <person name="Westerberg I."/>
            <person name="Brannstrom I.O."/>
            <person name="Guillou S."/>
            <person name="Cros-Aarteil S."/>
            <person name="Calhoun S."/>
            <person name="Haridas S."/>
            <person name="Kuo A."/>
            <person name="Mondo S."/>
            <person name="Pangilinan J."/>
            <person name="Riley R."/>
            <person name="Labutti K."/>
            <person name="Andreopoulos B."/>
            <person name="Lipzen A."/>
            <person name="Chen C."/>
            <person name="Yanf M."/>
            <person name="Daum C."/>
            <person name="Ng V."/>
            <person name="Clum A."/>
            <person name="Ohm R."/>
            <person name="Martin F."/>
            <person name="Silar P."/>
            <person name="Natvig D."/>
            <person name="Lalanne C."/>
            <person name="Gautier V."/>
            <person name="Ament-Velasquez S.L."/>
            <person name="Kruys A."/>
            <person name="Hutchinson M.I."/>
            <person name="Powell A.J."/>
            <person name="Barry K."/>
            <person name="Miller A.N."/>
            <person name="Grigoriev I.V."/>
            <person name="Debuchy R."/>
            <person name="Gladieux P."/>
            <person name="Thoren M.H."/>
            <person name="Johannesson H."/>
        </authorList>
    </citation>
    <scope>NUCLEOTIDE SEQUENCE</scope>
    <source>
        <strain evidence="3">CBS 538.74</strain>
    </source>
</reference>
<gene>
    <name evidence="3" type="ORF">C8A00DRAFT_36168</name>
</gene>
<feature type="region of interest" description="Disordered" evidence="2">
    <location>
        <begin position="1"/>
        <end position="22"/>
    </location>
</feature>
<evidence type="ECO:0000313" key="4">
    <source>
        <dbReference type="Proteomes" id="UP001302745"/>
    </source>
</evidence>
<evidence type="ECO:0000256" key="2">
    <source>
        <dbReference type="SAM" id="MobiDB-lite"/>
    </source>
</evidence>
<comment type="caution">
    <text evidence="3">The sequence shown here is derived from an EMBL/GenBank/DDBJ whole genome shotgun (WGS) entry which is preliminary data.</text>
</comment>
<feature type="coiled-coil region" evidence="1">
    <location>
        <begin position="296"/>
        <end position="357"/>
    </location>
</feature>
<evidence type="ECO:0000313" key="3">
    <source>
        <dbReference type="EMBL" id="KAK4151194.1"/>
    </source>
</evidence>
<keyword evidence="1" id="KW-0175">Coiled coil</keyword>
<protein>
    <submittedName>
        <fullName evidence="3">Uncharacterized protein</fullName>
    </submittedName>
</protein>
<organism evidence="3 4">
    <name type="scientific">Chaetomidium leptoderma</name>
    <dbReference type="NCBI Taxonomy" id="669021"/>
    <lineage>
        <taxon>Eukaryota</taxon>
        <taxon>Fungi</taxon>
        <taxon>Dikarya</taxon>
        <taxon>Ascomycota</taxon>
        <taxon>Pezizomycotina</taxon>
        <taxon>Sordariomycetes</taxon>
        <taxon>Sordariomycetidae</taxon>
        <taxon>Sordariales</taxon>
        <taxon>Chaetomiaceae</taxon>
        <taxon>Chaetomidium</taxon>
    </lineage>
</organism>
<feature type="compositionally biased region" description="Polar residues" evidence="2">
    <location>
        <begin position="1"/>
        <end position="10"/>
    </location>
</feature>
<reference evidence="3" key="1">
    <citation type="journal article" date="2023" name="Mol. Phylogenet. Evol.">
        <title>Genome-scale phylogeny and comparative genomics of the fungal order Sordariales.</title>
        <authorList>
            <person name="Hensen N."/>
            <person name="Bonometti L."/>
            <person name="Westerberg I."/>
            <person name="Brannstrom I.O."/>
            <person name="Guillou S."/>
            <person name="Cros-Aarteil S."/>
            <person name="Calhoun S."/>
            <person name="Haridas S."/>
            <person name="Kuo A."/>
            <person name="Mondo S."/>
            <person name="Pangilinan J."/>
            <person name="Riley R."/>
            <person name="LaButti K."/>
            <person name="Andreopoulos B."/>
            <person name="Lipzen A."/>
            <person name="Chen C."/>
            <person name="Yan M."/>
            <person name="Daum C."/>
            <person name="Ng V."/>
            <person name="Clum A."/>
            <person name="Steindorff A."/>
            <person name="Ohm R.A."/>
            <person name="Martin F."/>
            <person name="Silar P."/>
            <person name="Natvig D.O."/>
            <person name="Lalanne C."/>
            <person name="Gautier V."/>
            <person name="Ament-Velasquez S.L."/>
            <person name="Kruys A."/>
            <person name="Hutchinson M.I."/>
            <person name="Powell A.J."/>
            <person name="Barry K."/>
            <person name="Miller A.N."/>
            <person name="Grigoriev I.V."/>
            <person name="Debuchy R."/>
            <person name="Gladieux P."/>
            <person name="Hiltunen Thoren M."/>
            <person name="Johannesson H."/>
        </authorList>
    </citation>
    <scope>NUCLEOTIDE SEQUENCE</scope>
    <source>
        <strain evidence="3">CBS 538.74</strain>
    </source>
</reference>
<dbReference type="EMBL" id="MU857028">
    <property type="protein sequence ID" value="KAK4151194.1"/>
    <property type="molecule type" value="Genomic_DNA"/>
</dbReference>
<keyword evidence="4" id="KW-1185">Reference proteome</keyword>
<evidence type="ECO:0000256" key="1">
    <source>
        <dbReference type="SAM" id="Coils"/>
    </source>
</evidence>
<proteinExistence type="predicted"/>
<dbReference type="Proteomes" id="UP001302745">
    <property type="component" value="Unassembled WGS sequence"/>
</dbReference>